<gene>
    <name evidence="1" type="ORF">SLEP1_g51086</name>
</gene>
<dbReference type="EMBL" id="BPVZ01000173">
    <property type="protein sequence ID" value="GKV43834.1"/>
    <property type="molecule type" value="Genomic_DNA"/>
</dbReference>
<organism evidence="1 2">
    <name type="scientific">Rubroshorea leprosula</name>
    <dbReference type="NCBI Taxonomy" id="152421"/>
    <lineage>
        <taxon>Eukaryota</taxon>
        <taxon>Viridiplantae</taxon>
        <taxon>Streptophyta</taxon>
        <taxon>Embryophyta</taxon>
        <taxon>Tracheophyta</taxon>
        <taxon>Spermatophyta</taxon>
        <taxon>Magnoliopsida</taxon>
        <taxon>eudicotyledons</taxon>
        <taxon>Gunneridae</taxon>
        <taxon>Pentapetalae</taxon>
        <taxon>rosids</taxon>
        <taxon>malvids</taxon>
        <taxon>Malvales</taxon>
        <taxon>Dipterocarpaceae</taxon>
        <taxon>Rubroshorea</taxon>
    </lineage>
</organism>
<reference evidence="1 2" key="1">
    <citation type="journal article" date="2021" name="Commun. Biol.">
        <title>The genome of Shorea leprosula (Dipterocarpaceae) highlights the ecological relevance of drought in aseasonal tropical rainforests.</title>
        <authorList>
            <person name="Ng K.K.S."/>
            <person name="Kobayashi M.J."/>
            <person name="Fawcett J.A."/>
            <person name="Hatakeyama M."/>
            <person name="Paape T."/>
            <person name="Ng C.H."/>
            <person name="Ang C.C."/>
            <person name="Tnah L.H."/>
            <person name="Lee C.T."/>
            <person name="Nishiyama T."/>
            <person name="Sese J."/>
            <person name="O'Brien M.J."/>
            <person name="Copetti D."/>
            <person name="Mohd Noor M.I."/>
            <person name="Ong R.C."/>
            <person name="Putra M."/>
            <person name="Sireger I.Z."/>
            <person name="Indrioko S."/>
            <person name="Kosugi Y."/>
            <person name="Izuno A."/>
            <person name="Isagi Y."/>
            <person name="Lee S.L."/>
            <person name="Shimizu K.K."/>
        </authorList>
    </citation>
    <scope>NUCLEOTIDE SEQUENCE [LARGE SCALE GENOMIC DNA]</scope>
    <source>
        <strain evidence="1">214</strain>
    </source>
</reference>
<comment type="caution">
    <text evidence="1">The sequence shown here is derived from an EMBL/GenBank/DDBJ whole genome shotgun (WGS) entry which is preliminary data.</text>
</comment>
<keyword evidence="2" id="KW-1185">Reference proteome</keyword>
<evidence type="ECO:0000313" key="2">
    <source>
        <dbReference type="Proteomes" id="UP001054252"/>
    </source>
</evidence>
<sequence>MFCMHSHLWVPSQRPNEMEDELDMLRLSSQGCRISSTSGMEEPRQKRSFSRYLSCPSHPCFIPQT</sequence>
<dbReference type="AlphaFoldDB" id="A0AAV5M212"/>
<name>A0AAV5M212_9ROSI</name>
<dbReference type="Proteomes" id="UP001054252">
    <property type="component" value="Unassembled WGS sequence"/>
</dbReference>
<evidence type="ECO:0000313" key="1">
    <source>
        <dbReference type="EMBL" id="GKV43834.1"/>
    </source>
</evidence>
<accession>A0AAV5M212</accession>
<proteinExistence type="predicted"/>
<protein>
    <submittedName>
        <fullName evidence="1">Uncharacterized protein</fullName>
    </submittedName>
</protein>